<comment type="caution">
    <text evidence="3">The sequence shown here is derived from an EMBL/GenBank/DDBJ whole genome shotgun (WGS) entry which is preliminary data.</text>
</comment>
<protein>
    <recommendedName>
        <fullName evidence="2">DUF4590 domain-containing protein</fullName>
    </recommendedName>
</protein>
<dbReference type="AlphaFoldDB" id="A0A816WEL0"/>
<gene>
    <name evidence="3" type="ORF">WKI299_LOCUS27232</name>
</gene>
<dbReference type="InterPro" id="IPR027962">
    <property type="entry name" value="ERICH3"/>
</dbReference>
<reference evidence="3" key="1">
    <citation type="submission" date="2021-02" db="EMBL/GenBank/DDBJ databases">
        <authorList>
            <person name="Nowell W R."/>
        </authorList>
    </citation>
    <scope>NUCLEOTIDE SEQUENCE</scope>
</reference>
<feature type="region of interest" description="Disordered" evidence="1">
    <location>
        <begin position="257"/>
        <end position="291"/>
    </location>
</feature>
<accession>A0A816WEL0</accession>
<dbReference type="PANTHER" id="PTHR23034:SF2">
    <property type="entry name" value="GLUTAMATE-RICH PROTEIN 3"/>
    <property type="match status" value="1"/>
</dbReference>
<evidence type="ECO:0000256" key="1">
    <source>
        <dbReference type="SAM" id="MobiDB-lite"/>
    </source>
</evidence>
<dbReference type="Pfam" id="PF15257">
    <property type="entry name" value="DUF4590"/>
    <property type="match status" value="1"/>
</dbReference>
<name>A0A816WEL0_9BILA</name>
<dbReference type="EMBL" id="CAJNRF010011860">
    <property type="protein sequence ID" value="CAF2135383.1"/>
    <property type="molecule type" value="Genomic_DNA"/>
</dbReference>
<sequence length="351" mass="41188">MFFRRSSSISSCPFDESINLRLRILQYRSLLIPDYVRKNGLLYHDENLLSDSNYKNRRFERDRINNTNITRYLNIEGSQHSFENTISRYDDSSSDDRTIDVKFRHSRSTQLYTDRKLISPVTFKQRSQYKSFDRNPRRDRFCYASTDIYQACEVMMAYRNDLLTSDETDQIVIKQKQNNNNDDQTVIVYKGCLKNYDTFSFKSQHPIECPFNVLFYINGNTDVHFSTCCEYKHRQGGFSLGQSFVIEHIAKSTPCPKCRQRKEKDNKQEKTNKISLSSSSSPSSTEMKEILSSQQEFITPKHEIIKSNEHEDDTQSEFDQKLREKTMVDNDNSGICFQTLSSILQNGTLFI</sequence>
<dbReference type="InterPro" id="IPR048257">
    <property type="entry name" value="DUF4590"/>
</dbReference>
<feature type="domain" description="DUF4590" evidence="2">
    <location>
        <begin position="166"/>
        <end position="273"/>
    </location>
</feature>
<proteinExistence type="predicted"/>
<evidence type="ECO:0000259" key="2">
    <source>
        <dbReference type="Pfam" id="PF15257"/>
    </source>
</evidence>
<dbReference type="Proteomes" id="UP000663856">
    <property type="component" value="Unassembled WGS sequence"/>
</dbReference>
<feature type="compositionally biased region" description="Basic and acidic residues" evidence="1">
    <location>
        <begin position="262"/>
        <end position="272"/>
    </location>
</feature>
<dbReference type="PANTHER" id="PTHR23034">
    <property type="entry name" value="GLUTAMATE-RICH PROTEIN 3"/>
    <property type="match status" value="1"/>
</dbReference>
<evidence type="ECO:0000313" key="4">
    <source>
        <dbReference type="Proteomes" id="UP000663856"/>
    </source>
</evidence>
<organism evidence="3 4">
    <name type="scientific">Rotaria magnacalcarata</name>
    <dbReference type="NCBI Taxonomy" id="392030"/>
    <lineage>
        <taxon>Eukaryota</taxon>
        <taxon>Metazoa</taxon>
        <taxon>Spiralia</taxon>
        <taxon>Gnathifera</taxon>
        <taxon>Rotifera</taxon>
        <taxon>Eurotatoria</taxon>
        <taxon>Bdelloidea</taxon>
        <taxon>Philodinida</taxon>
        <taxon>Philodinidae</taxon>
        <taxon>Rotaria</taxon>
    </lineage>
</organism>
<feature type="compositionally biased region" description="Low complexity" evidence="1">
    <location>
        <begin position="275"/>
        <end position="284"/>
    </location>
</feature>
<evidence type="ECO:0000313" key="3">
    <source>
        <dbReference type="EMBL" id="CAF2135383.1"/>
    </source>
</evidence>